<reference evidence="2 3" key="1">
    <citation type="submission" date="2017-05" db="EMBL/GenBank/DDBJ databases">
        <title>Virgibacillus sp. AK90 isolated from a saltern of Kakinada, India.</title>
        <authorList>
            <person name="Gupta V."/>
            <person name="Sidhu C."/>
            <person name="Korpole S."/>
            <person name="Pinnaka A.K."/>
        </authorList>
    </citation>
    <scope>NUCLEOTIDE SEQUENCE [LARGE SCALE GENOMIC DNA]</scope>
    <source>
        <strain evidence="2 3">AK90</strain>
    </source>
</reference>
<gene>
    <name evidence="2" type="ORF">CAI16_07260</name>
</gene>
<dbReference type="AlphaFoldDB" id="A0A3E0WUL2"/>
<dbReference type="Proteomes" id="UP000256488">
    <property type="component" value="Unassembled WGS sequence"/>
</dbReference>
<sequence length="121" mass="12721">MSNSCLGSASSLTTNTELMKTNVCHSIRHICDGVTPSLIFTNGLFPEVNGIFTVTNSSTNCTTDLTVVDANGTATYTIAPQSSVAVTAETLTSITYTCTGPDPTAFCTGSFEANFYYCVDC</sequence>
<dbReference type="Pfam" id="PF13157">
    <property type="entry name" value="Enas"/>
    <property type="match status" value="1"/>
</dbReference>
<protein>
    <recommendedName>
        <fullName evidence="1">Endospore appendages core domain-containing protein</fullName>
    </recommendedName>
</protein>
<name>A0A3E0WUL2_9BACI</name>
<comment type="caution">
    <text evidence="2">The sequence shown here is derived from an EMBL/GenBank/DDBJ whole genome shotgun (WGS) entry which is preliminary data.</text>
</comment>
<feature type="domain" description="Endospore appendages core" evidence="1">
    <location>
        <begin position="15"/>
        <end position="118"/>
    </location>
</feature>
<evidence type="ECO:0000259" key="1">
    <source>
        <dbReference type="Pfam" id="PF13157"/>
    </source>
</evidence>
<dbReference type="InterPro" id="IPR025055">
    <property type="entry name" value="Ena_core"/>
</dbReference>
<dbReference type="RefSeq" id="WP_116277858.1">
    <property type="nucleotide sequence ID" value="NZ_NFZX01000010.1"/>
</dbReference>
<accession>A0A3E0WUL2</accession>
<evidence type="ECO:0000313" key="2">
    <source>
        <dbReference type="EMBL" id="RFA35841.1"/>
    </source>
</evidence>
<organism evidence="2 3">
    <name type="scientific">Virgibacillus dokdonensis</name>
    <dbReference type="NCBI Taxonomy" id="302167"/>
    <lineage>
        <taxon>Bacteria</taxon>
        <taxon>Bacillati</taxon>
        <taxon>Bacillota</taxon>
        <taxon>Bacilli</taxon>
        <taxon>Bacillales</taxon>
        <taxon>Bacillaceae</taxon>
        <taxon>Virgibacillus</taxon>
    </lineage>
</organism>
<evidence type="ECO:0000313" key="3">
    <source>
        <dbReference type="Proteomes" id="UP000256488"/>
    </source>
</evidence>
<dbReference type="EMBL" id="NFZX01000010">
    <property type="protein sequence ID" value="RFA35841.1"/>
    <property type="molecule type" value="Genomic_DNA"/>
</dbReference>
<proteinExistence type="predicted"/>